<feature type="region of interest" description="Disordered" evidence="1">
    <location>
        <begin position="313"/>
        <end position="349"/>
    </location>
</feature>
<dbReference type="Proteomes" id="UP001219355">
    <property type="component" value="Chromosome 2"/>
</dbReference>
<name>A0AAF0DGK6_9EURO</name>
<sequence length="571" mass="64616">MVGGSTRKPRPGYSASIPRRATRRITLREQLSRQTSRANESPNADRQEQGTFRPPASFSSLFEEEALDHANKKDEDTHESTQTKDSLESLRESYSSSMNTPLNRHNFIPTKGGLSGSLSFSSSGNTRDSEYHQSSHNTPQPEVHAKSQAGFPEGQYTRPLQAPLTLPAQSPLGSPANDIFAQFKSSSSHRTAPKDRSYITGLRPVKKAGEYLTRFLARYPDHKLANKEFEEYERCRNKLNENLSLSYAEKKRMNDISRNVERREYAIEKAAAEIRGEMQHIEALATNAKRNGPSLSSKEHVVENCARAKTAIEKGTTAESVGEYQKATSESSSDMEEESEDSEETEQQPVWRYHVYMEDTATTEVEPVLLSTYLSKSRAEARVSREIANAFVSGTLEDLTGVEMRCRFKDGDVCGQTLEFASGRAVQVQIERELIEEESLPKKVRKKLEYLPSKIFIVSEEFVPLEPSSPNDSYAPLPRHTHGKEGFILRRHANEQANRLMMAHLTNHLPEDKKFDFSITGNMDTEARLYLHELEQGERLYDNTKVVIDEHGRTVRVSIRVMEILVRGPRN</sequence>
<dbReference type="EMBL" id="CP120628">
    <property type="protein sequence ID" value="WEW57097.1"/>
    <property type="molecule type" value="Genomic_DNA"/>
</dbReference>
<evidence type="ECO:0000313" key="2">
    <source>
        <dbReference type="EMBL" id="WEW57097.1"/>
    </source>
</evidence>
<keyword evidence="3" id="KW-1185">Reference proteome</keyword>
<organism evidence="2 3">
    <name type="scientific">Emydomyces testavorans</name>
    <dbReference type="NCBI Taxonomy" id="2070801"/>
    <lineage>
        <taxon>Eukaryota</taxon>
        <taxon>Fungi</taxon>
        <taxon>Dikarya</taxon>
        <taxon>Ascomycota</taxon>
        <taxon>Pezizomycotina</taxon>
        <taxon>Eurotiomycetes</taxon>
        <taxon>Eurotiomycetidae</taxon>
        <taxon>Onygenales</taxon>
        <taxon>Nannizziopsiaceae</taxon>
        <taxon>Emydomyces</taxon>
    </lineage>
</organism>
<dbReference type="AlphaFoldDB" id="A0AAF0DGK6"/>
<proteinExistence type="predicted"/>
<feature type="compositionally biased region" description="Basic and acidic residues" evidence="1">
    <location>
        <begin position="67"/>
        <end position="91"/>
    </location>
</feature>
<feature type="compositionally biased region" description="Polar residues" evidence="1">
    <location>
        <begin position="32"/>
        <end position="42"/>
    </location>
</feature>
<feature type="region of interest" description="Disordered" evidence="1">
    <location>
        <begin position="165"/>
        <end position="198"/>
    </location>
</feature>
<evidence type="ECO:0000256" key="1">
    <source>
        <dbReference type="SAM" id="MobiDB-lite"/>
    </source>
</evidence>
<gene>
    <name evidence="2" type="ORF">PRK78_002557</name>
</gene>
<feature type="compositionally biased region" description="Acidic residues" evidence="1">
    <location>
        <begin position="333"/>
        <end position="346"/>
    </location>
</feature>
<evidence type="ECO:0000313" key="3">
    <source>
        <dbReference type="Proteomes" id="UP001219355"/>
    </source>
</evidence>
<feature type="region of interest" description="Disordered" evidence="1">
    <location>
        <begin position="1"/>
        <end position="146"/>
    </location>
</feature>
<protein>
    <submittedName>
        <fullName evidence="2">Uncharacterized protein</fullName>
    </submittedName>
</protein>
<accession>A0AAF0DGK6</accession>
<reference evidence="2" key="1">
    <citation type="submission" date="2023-03" db="EMBL/GenBank/DDBJ databases">
        <title>Emydomyces testavorans Genome Sequence.</title>
        <authorList>
            <person name="Hoyer L."/>
        </authorList>
    </citation>
    <scope>NUCLEOTIDE SEQUENCE</scope>
    <source>
        <strain evidence="2">16-2883</strain>
    </source>
</reference>